<keyword evidence="4" id="KW-1185">Reference proteome</keyword>
<feature type="coiled-coil region" evidence="1">
    <location>
        <begin position="229"/>
        <end position="268"/>
    </location>
</feature>
<name>A0AA36MHX5_CYLNA</name>
<evidence type="ECO:0000313" key="4">
    <source>
        <dbReference type="Proteomes" id="UP001176961"/>
    </source>
</evidence>
<sequence>MEEKLFNALKTRYASLGLGDTILEAEAVSLNKSGLVTDENIDAVVASRETALKAMQSGLDKRASDATDGANKKAKTQAEELNAEIERLKAEADKGKATAAELEKLKAELEASKADAAATIADYDKLKTALDKLHKKATTASKAATDATKGAQPSGAQSTPPSTPPSNGGNGGKKSATIADDDEDDDVKKFDVDAFRTSLTSEFTKSIEALKAESVKSLEAMKAESDKVQASLLEQNKALSEKLAQFEAEKAKADADKAAAERQAFIANTAKSLGIPEWRSSEGFVIADTATNDDITAYLGKIADNLKANQLPTSGVKNGMGNNTTSAKFDDKKLAEMAANITTYGTNLDDVIIQKFIADIPGGREIDFTGYENKVNPSTIPAGHVIIAKDGNYRPHPVSVAESEGTTTVTYGTITEGYTIAGVLYRTVTKDEPSGSVLIDGVVNEAAVSTPYTADIKKALAAIGIKFVKDENPVKTA</sequence>
<dbReference type="EMBL" id="CATQJL010000338">
    <property type="protein sequence ID" value="CAJ0610610.1"/>
    <property type="molecule type" value="Genomic_DNA"/>
</dbReference>
<accession>A0AA36MHX5</accession>
<feature type="region of interest" description="Disordered" evidence="2">
    <location>
        <begin position="139"/>
        <end position="182"/>
    </location>
</feature>
<comment type="caution">
    <text evidence="3">The sequence shown here is derived from an EMBL/GenBank/DDBJ whole genome shotgun (WGS) entry which is preliminary data.</text>
</comment>
<protein>
    <submittedName>
        <fullName evidence="3">Uncharacterized protein</fullName>
    </submittedName>
</protein>
<reference evidence="3" key="1">
    <citation type="submission" date="2023-07" db="EMBL/GenBank/DDBJ databases">
        <authorList>
            <consortium name="CYATHOMIX"/>
        </authorList>
    </citation>
    <scope>NUCLEOTIDE SEQUENCE</scope>
    <source>
        <strain evidence="3">N/A</strain>
    </source>
</reference>
<organism evidence="3 4">
    <name type="scientific">Cylicocyclus nassatus</name>
    <name type="common">Nematode worm</name>
    <dbReference type="NCBI Taxonomy" id="53992"/>
    <lineage>
        <taxon>Eukaryota</taxon>
        <taxon>Metazoa</taxon>
        <taxon>Ecdysozoa</taxon>
        <taxon>Nematoda</taxon>
        <taxon>Chromadorea</taxon>
        <taxon>Rhabditida</taxon>
        <taxon>Rhabditina</taxon>
        <taxon>Rhabditomorpha</taxon>
        <taxon>Strongyloidea</taxon>
        <taxon>Strongylidae</taxon>
        <taxon>Cylicocyclus</taxon>
    </lineage>
</organism>
<evidence type="ECO:0000313" key="3">
    <source>
        <dbReference type="EMBL" id="CAJ0610610.1"/>
    </source>
</evidence>
<dbReference type="Proteomes" id="UP001176961">
    <property type="component" value="Unassembled WGS sequence"/>
</dbReference>
<gene>
    <name evidence="3" type="ORF">CYNAS_LOCUS22593</name>
</gene>
<evidence type="ECO:0000256" key="1">
    <source>
        <dbReference type="SAM" id="Coils"/>
    </source>
</evidence>
<feature type="coiled-coil region" evidence="1">
    <location>
        <begin position="71"/>
        <end position="122"/>
    </location>
</feature>
<dbReference type="AlphaFoldDB" id="A0AA36MHX5"/>
<feature type="compositionally biased region" description="Low complexity" evidence="2">
    <location>
        <begin position="139"/>
        <end position="160"/>
    </location>
</feature>
<evidence type="ECO:0000256" key="2">
    <source>
        <dbReference type="SAM" id="MobiDB-lite"/>
    </source>
</evidence>
<keyword evidence="1" id="KW-0175">Coiled coil</keyword>
<proteinExistence type="predicted"/>